<gene>
    <name evidence="1" type="ORF">CcrBL10_gp282</name>
</gene>
<organism evidence="1 2">
    <name type="scientific">Caulobacter phage CcrBL10</name>
    <dbReference type="NCBI Taxonomy" id="2283269"/>
    <lineage>
        <taxon>Viruses</taxon>
        <taxon>Duplodnaviria</taxon>
        <taxon>Heunggongvirae</taxon>
        <taxon>Uroviricota</taxon>
        <taxon>Caudoviricetes</taxon>
        <taxon>Jeanschmidtviridae</taxon>
        <taxon>Poindextervirus</taxon>
        <taxon>Poindextervirus BL10</taxon>
    </lineage>
</organism>
<evidence type="ECO:0000313" key="1">
    <source>
        <dbReference type="EMBL" id="AXQ68486.1"/>
    </source>
</evidence>
<keyword evidence="2" id="KW-1185">Reference proteome</keyword>
<sequence>MTKYVIPIQVDFLVPPARGDVVQTLLSRIEAILDEELGVVLTDAPDRVIALSPIKGLHLRTMTSEET</sequence>
<reference evidence="1 2" key="1">
    <citation type="submission" date="2018-07" db="EMBL/GenBank/DDBJ databases">
        <title>Giant CbK-like Caulobacter bacteriophages have genetically divergent genomes.</title>
        <authorList>
            <person name="Wilson K.M."/>
            <person name="Ely B."/>
        </authorList>
    </citation>
    <scope>NUCLEOTIDE SEQUENCE [LARGE SCALE GENOMIC DNA]</scope>
</reference>
<protein>
    <submittedName>
        <fullName evidence="1">Uncharacterized protein</fullName>
    </submittedName>
</protein>
<evidence type="ECO:0000313" key="2">
    <source>
        <dbReference type="Proteomes" id="UP000258997"/>
    </source>
</evidence>
<proteinExistence type="predicted"/>
<accession>A0A385E9T2</accession>
<name>A0A385E9T2_9CAUD</name>
<dbReference type="EMBL" id="MH588544">
    <property type="protein sequence ID" value="AXQ68486.1"/>
    <property type="molecule type" value="Genomic_DNA"/>
</dbReference>
<dbReference type="Proteomes" id="UP000258997">
    <property type="component" value="Segment"/>
</dbReference>